<sequence length="481" mass="49598">MLAVLCASLLLVAMDATILNVALPSLIDDLEPSAIEQLWIIDIYGLVLGGLLVTTGAVSDRYGRKRLFLIGIVIFGLASIVAATATSTSQLIGGRVLLGIGGAMVMPSTLSLIRNIFINARERALAIGIWAAVAGAGAAIGPLVGGVLVEEYGWAAAFWVNVPVVVLTLIAGVWLLPEFKDAGHTRLDLPSALLSVAGVVGLAWGIKHVAKGSPSVVDIAILALGILILVVFARRQLGLPDPLLDVRLFRNRAFTAAALVILMAMLAIGAALFLMSLWLQYVHGYSPSQAGLRTLPAALAVLAGSLLAPWLMERIGIRYLMALGLGGVVAGFLVLALSPEPTTYNYVAVVFVLLGLGDGLAITTASSVLISAVPAARAGQAGAVSETSYELGVGLGVALLGSIHGAVYADRMAGQPEQARESIGGAFELAQSEGERILDMAKVAFDSALTTTAFVSAGIVAAVTVLVAWLVPSGFKATSGH</sequence>
<evidence type="ECO:0000256" key="1">
    <source>
        <dbReference type="ARBA" id="ARBA00004651"/>
    </source>
</evidence>
<evidence type="ECO:0000313" key="10">
    <source>
        <dbReference type="EMBL" id="MCM2391155.1"/>
    </source>
</evidence>
<keyword evidence="6 8" id="KW-0472">Membrane</keyword>
<comment type="subcellular location">
    <subcellularLocation>
        <location evidence="1">Cell membrane</location>
        <topology evidence="1">Multi-pass membrane protein</topology>
    </subcellularLocation>
</comment>
<keyword evidence="4 8" id="KW-0812">Transmembrane</keyword>
<feature type="transmembrane region" description="Helical" evidence="8">
    <location>
        <begin position="212"/>
        <end position="233"/>
    </location>
</feature>
<evidence type="ECO:0000313" key="11">
    <source>
        <dbReference type="Proteomes" id="UP001431429"/>
    </source>
</evidence>
<dbReference type="RefSeq" id="WP_250921485.1">
    <property type="nucleotide sequence ID" value="NZ_JAMQAW010000029.1"/>
</dbReference>
<reference evidence="10" key="1">
    <citation type="submission" date="2022-06" db="EMBL/GenBank/DDBJ databases">
        <title>Genome public.</title>
        <authorList>
            <person name="Sun Q."/>
        </authorList>
    </citation>
    <scope>NUCLEOTIDE SEQUENCE</scope>
    <source>
        <strain evidence="10">CWNU-1</strain>
    </source>
</reference>
<keyword evidence="7" id="KW-0046">Antibiotic resistance</keyword>
<dbReference type="Pfam" id="PF07690">
    <property type="entry name" value="MFS_1"/>
    <property type="match status" value="1"/>
</dbReference>
<evidence type="ECO:0000256" key="6">
    <source>
        <dbReference type="ARBA" id="ARBA00023136"/>
    </source>
</evidence>
<feature type="transmembrane region" description="Helical" evidence="8">
    <location>
        <begin position="254"/>
        <end position="278"/>
    </location>
</feature>
<feature type="transmembrane region" description="Helical" evidence="8">
    <location>
        <begin position="290"/>
        <end position="312"/>
    </location>
</feature>
<feature type="transmembrane region" description="Helical" evidence="8">
    <location>
        <begin position="67"/>
        <end position="86"/>
    </location>
</feature>
<evidence type="ECO:0000256" key="7">
    <source>
        <dbReference type="ARBA" id="ARBA00023251"/>
    </source>
</evidence>
<feature type="transmembrane region" description="Helical" evidence="8">
    <location>
        <begin position="37"/>
        <end position="55"/>
    </location>
</feature>
<gene>
    <name evidence="10" type="ORF">NBG84_23160</name>
</gene>
<dbReference type="SUPFAM" id="SSF103473">
    <property type="entry name" value="MFS general substrate transporter"/>
    <property type="match status" value="1"/>
</dbReference>
<feature type="transmembrane region" description="Helical" evidence="8">
    <location>
        <begin position="125"/>
        <end position="148"/>
    </location>
</feature>
<dbReference type="InterPro" id="IPR011701">
    <property type="entry name" value="MFS"/>
</dbReference>
<feature type="transmembrane region" description="Helical" evidence="8">
    <location>
        <begin position="92"/>
        <end position="113"/>
    </location>
</feature>
<keyword evidence="11" id="KW-1185">Reference proteome</keyword>
<dbReference type="InterPro" id="IPR020846">
    <property type="entry name" value="MFS_dom"/>
</dbReference>
<dbReference type="PANTHER" id="PTHR42718">
    <property type="entry name" value="MAJOR FACILITATOR SUPERFAMILY MULTIDRUG TRANSPORTER MFSC"/>
    <property type="match status" value="1"/>
</dbReference>
<dbReference type="PROSITE" id="PS50850">
    <property type="entry name" value="MFS"/>
    <property type="match status" value="1"/>
</dbReference>
<keyword evidence="2" id="KW-0813">Transport</keyword>
<evidence type="ECO:0000256" key="4">
    <source>
        <dbReference type="ARBA" id="ARBA00022692"/>
    </source>
</evidence>
<comment type="caution">
    <text evidence="10">The sequence shown here is derived from an EMBL/GenBank/DDBJ whole genome shotgun (WGS) entry which is preliminary data.</text>
</comment>
<keyword evidence="5 8" id="KW-1133">Transmembrane helix</keyword>
<dbReference type="InterPro" id="IPR005829">
    <property type="entry name" value="Sugar_transporter_CS"/>
</dbReference>
<keyword evidence="3" id="KW-1003">Cell membrane</keyword>
<dbReference type="PRINTS" id="PR01036">
    <property type="entry name" value="TCRTETB"/>
</dbReference>
<dbReference type="EMBL" id="JAMQAW010000029">
    <property type="protein sequence ID" value="MCM2391155.1"/>
    <property type="molecule type" value="Genomic_DNA"/>
</dbReference>
<feature type="transmembrane region" description="Helical" evidence="8">
    <location>
        <begin position="344"/>
        <end position="370"/>
    </location>
</feature>
<feature type="transmembrane region" description="Helical" evidence="8">
    <location>
        <begin position="187"/>
        <end position="206"/>
    </location>
</feature>
<feature type="transmembrane region" description="Helical" evidence="8">
    <location>
        <begin position="391"/>
        <end position="409"/>
    </location>
</feature>
<feature type="transmembrane region" description="Helical" evidence="8">
    <location>
        <begin position="448"/>
        <end position="471"/>
    </location>
</feature>
<proteinExistence type="predicted"/>
<dbReference type="InterPro" id="IPR036259">
    <property type="entry name" value="MFS_trans_sf"/>
</dbReference>
<dbReference type="Gene3D" id="1.20.1720.10">
    <property type="entry name" value="Multidrug resistance protein D"/>
    <property type="match status" value="1"/>
</dbReference>
<dbReference type="Proteomes" id="UP001431429">
    <property type="component" value="Unassembled WGS sequence"/>
</dbReference>
<feature type="transmembrane region" description="Helical" evidence="8">
    <location>
        <begin position="154"/>
        <end position="175"/>
    </location>
</feature>
<evidence type="ECO:0000256" key="5">
    <source>
        <dbReference type="ARBA" id="ARBA00022989"/>
    </source>
</evidence>
<evidence type="ECO:0000256" key="8">
    <source>
        <dbReference type="SAM" id="Phobius"/>
    </source>
</evidence>
<protein>
    <submittedName>
        <fullName evidence="10">MFS transporter</fullName>
    </submittedName>
</protein>
<feature type="domain" description="Major facilitator superfamily (MFS) profile" evidence="9">
    <location>
        <begin position="1"/>
        <end position="476"/>
    </location>
</feature>
<evidence type="ECO:0000256" key="2">
    <source>
        <dbReference type="ARBA" id="ARBA00022448"/>
    </source>
</evidence>
<dbReference type="Gene3D" id="1.20.1250.20">
    <property type="entry name" value="MFS general substrate transporter like domains"/>
    <property type="match status" value="1"/>
</dbReference>
<evidence type="ECO:0000259" key="9">
    <source>
        <dbReference type="PROSITE" id="PS50850"/>
    </source>
</evidence>
<dbReference type="CDD" id="cd17321">
    <property type="entry name" value="MFS_MMR_MDR_like"/>
    <property type="match status" value="1"/>
</dbReference>
<name>A0ABT0URT8_9ACTN</name>
<dbReference type="PANTHER" id="PTHR42718:SF47">
    <property type="entry name" value="METHYL VIOLOGEN RESISTANCE PROTEIN SMVA"/>
    <property type="match status" value="1"/>
</dbReference>
<feature type="transmembrane region" description="Helical" evidence="8">
    <location>
        <begin position="319"/>
        <end position="338"/>
    </location>
</feature>
<evidence type="ECO:0000256" key="3">
    <source>
        <dbReference type="ARBA" id="ARBA00022475"/>
    </source>
</evidence>
<dbReference type="PROSITE" id="PS00216">
    <property type="entry name" value="SUGAR_TRANSPORT_1"/>
    <property type="match status" value="1"/>
</dbReference>
<accession>A0ABT0URT8</accession>
<organism evidence="10 11">
    <name type="scientific">Streptomyces albipurpureus</name>
    <dbReference type="NCBI Taxonomy" id="2897419"/>
    <lineage>
        <taxon>Bacteria</taxon>
        <taxon>Bacillati</taxon>
        <taxon>Actinomycetota</taxon>
        <taxon>Actinomycetes</taxon>
        <taxon>Kitasatosporales</taxon>
        <taxon>Streptomycetaceae</taxon>
        <taxon>Streptomyces</taxon>
    </lineage>
</organism>